<organism evidence="9 10">
    <name type="scientific">Dactylosporangium siamense</name>
    <dbReference type="NCBI Taxonomy" id="685454"/>
    <lineage>
        <taxon>Bacteria</taxon>
        <taxon>Bacillati</taxon>
        <taxon>Actinomycetota</taxon>
        <taxon>Actinomycetes</taxon>
        <taxon>Micromonosporales</taxon>
        <taxon>Micromonosporaceae</taxon>
        <taxon>Dactylosporangium</taxon>
    </lineage>
</organism>
<evidence type="ECO:0008006" key="11">
    <source>
        <dbReference type="Google" id="ProtNLM"/>
    </source>
</evidence>
<evidence type="ECO:0000259" key="8">
    <source>
        <dbReference type="PROSITE" id="PS51755"/>
    </source>
</evidence>
<name>A0A919PDP6_9ACTN</name>
<dbReference type="CDD" id="cd15831">
    <property type="entry name" value="BTAD"/>
    <property type="match status" value="1"/>
</dbReference>
<feature type="domain" description="OmpR/PhoB-type" evidence="8">
    <location>
        <begin position="1"/>
        <end position="106"/>
    </location>
</feature>
<dbReference type="PROSITE" id="PS50043">
    <property type="entry name" value="HTH_LUXR_2"/>
    <property type="match status" value="1"/>
</dbReference>
<accession>A0A919PDP6</accession>
<dbReference type="SMART" id="SM00862">
    <property type="entry name" value="Trans_reg_C"/>
    <property type="match status" value="1"/>
</dbReference>
<dbReference type="SUPFAM" id="SSF52540">
    <property type="entry name" value="P-loop containing nucleoside triphosphate hydrolases"/>
    <property type="match status" value="1"/>
</dbReference>
<protein>
    <recommendedName>
        <fullName evidence="11">Transcriptional regulator</fullName>
    </recommendedName>
</protein>
<evidence type="ECO:0000313" key="10">
    <source>
        <dbReference type="Proteomes" id="UP000660611"/>
    </source>
</evidence>
<dbReference type="InterPro" id="IPR041664">
    <property type="entry name" value="AAA_16"/>
</dbReference>
<feature type="DNA-binding region" description="OmpR/PhoB-type" evidence="5">
    <location>
        <begin position="1"/>
        <end position="106"/>
    </location>
</feature>
<sequence length="1241" mass="132043">MQVTPLSGRLWVSVLGDTTATVDGAFVDLGGRRQRAVLAVLVLHRGDVVPTDRLIDCVWGDRPPANAAGALQAYVSHLRRRLEPGATARARGNVIASRPPGYALTLDTEAVDAWRFDRSITAALGTGDHGAQRDLLEAALRLWQGPAYAEYADEPWAQAEVARLAELREVAREQLLAARLALGDSALLVPELEQLVAEEPLREQRWRLLVLALYRAHRQGDALGALRRARQTLSEQLGVDPGPALRALEAEVLAQAETLDAPPRPGAAGTAGPDAREGAPQRPGAREDGAPGEHHEAADRTSRGNSSPEAATGPGRNVPSEGLPVPPRKTTDEHLVDRDQEVADLRLAAGDAFGGVPRLAMIEGPAGIGKSRLLTEARRIADGHGAVTLTARGSQLEKEFGFGVVRQLFEALLTDPVARERLLAGAAASAASVFDIGLAAGEHSERGDHTFAALHGLYWLTANVAATRPLTIVVDDLQWCDTGSLRFLAYLVRRLDGLPVLLVATLRTGEQYDDDALISELQLDPATTPVRPGPLSAAGVADLVRERLGDEAEPRFVAACHRTTSGNPLLLRQLLRALETNDVRPTDAHAGTVTAIGSRAVSSMVLIRLRRMPAASTAVARAIAVLGDGAGLPTIAALAGVDEPAAAAAVAALARAEVVRHEYPVGFVHPLVRDAVYQDLPPGERQLHHERAARVLSGLSAAPEQVAAHLLQMPERADQWVVDVLRAAADTALHRGAPDGAAAYLRRALAEPPVPQQRPAVLLQLGQVETLNDGPAAIAHLRAAYDDPVTDPATFAAVSRMLIHTLIFTGPEGNAPEFARRASARLDASFTDERQGMQALERIAGYMYSGAPDAFPADTPEVSGDGLGARMLAVCHAWQAFVNGERRGEAVRLARFALADGILLRGDPGLFWVIAGVVLEEADEDAGTLWDDGLKLGHTRGSLFTVLAAHLWRGWREWQRGDLPEACTSLVAANEQSLRWGGVPAIGISYGEAYLVRALVDRGEVGEARAFVEEHGSRPRVGDGIRLFNQASATLLMAEGQHERALSLLGTGHSGNPMWFEERGLRASALAALGRTDEAVALALSDISDVRRWGTPRGVGRALRVLGELRRDRADLAAAVETLAGTQARLEHARALFALGDLDRDAPMLRDALRLAEECGAAPLRSQVAAALAGLGEQVPAQPSASLTTGERRIASLAVGGADDRDIAQALFLTPHTVSDTLAAIRRKLGVTTLAELRAHV</sequence>
<dbReference type="EMBL" id="BONQ01000017">
    <property type="protein sequence ID" value="GIG42886.1"/>
    <property type="molecule type" value="Genomic_DNA"/>
</dbReference>
<evidence type="ECO:0000313" key="9">
    <source>
        <dbReference type="EMBL" id="GIG42886.1"/>
    </source>
</evidence>
<dbReference type="PANTHER" id="PTHR35807:SF1">
    <property type="entry name" value="TRANSCRIPTIONAL REGULATOR REDD"/>
    <property type="match status" value="1"/>
</dbReference>
<dbReference type="PANTHER" id="PTHR35807">
    <property type="entry name" value="TRANSCRIPTIONAL REGULATOR REDD-RELATED"/>
    <property type="match status" value="1"/>
</dbReference>
<dbReference type="AlphaFoldDB" id="A0A919PDP6"/>
<dbReference type="InterPro" id="IPR001867">
    <property type="entry name" value="OmpR/PhoB-type_DNA-bd"/>
</dbReference>
<dbReference type="InterPro" id="IPR005158">
    <property type="entry name" value="BTAD"/>
</dbReference>
<dbReference type="SMART" id="SM00421">
    <property type="entry name" value="HTH_LUXR"/>
    <property type="match status" value="1"/>
</dbReference>
<dbReference type="Pfam" id="PF00196">
    <property type="entry name" value="GerE"/>
    <property type="match status" value="1"/>
</dbReference>
<gene>
    <name evidence="9" type="ORF">Dsi01nite_009270</name>
</gene>
<feature type="region of interest" description="Disordered" evidence="6">
    <location>
        <begin position="257"/>
        <end position="336"/>
    </location>
</feature>
<proteinExistence type="inferred from homology"/>
<keyword evidence="3 5" id="KW-0238">DNA-binding</keyword>
<dbReference type="InterPro" id="IPR016032">
    <property type="entry name" value="Sig_transdc_resp-reg_C-effctor"/>
</dbReference>
<evidence type="ECO:0000256" key="6">
    <source>
        <dbReference type="SAM" id="MobiDB-lite"/>
    </source>
</evidence>
<dbReference type="GO" id="GO:0006355">
    <property type="term" value="P:regulation of DNA-templated transcription"/>
    <property type="evidence" value="ECO:0007669"/>
    <property type="project" value="InterPro"/>
</dbReference>
<dbReference type="Pfam" id="PF00486">
    <property type="entry name" value="Trans_reg_C"/>
    <property type="match status" value="1"/>
</dbReference>
<dbReference type="SUPFAM" id="SSF48452">
    <property type="entry name" value="TPR-like"/>
    <property type="match status" value="2"/>
</dbReference>
<evidence type="ECO:0000256" key="4">
    <source>
        <dbReference type="ARBA" id="ARBA00023163"/>
    </source>
</evidence>
<evidence type="ECO:0000256" key="3">
    <source>
        <dbReference type="ARBA" id="ARBA00023125"/>
    </source>
</evidence>
<dbReference type="Gene3D" id="1.25.40.10">
    <property type="entry name" value="Tetratricopeptide repeat domain"/>
    <property type="match status" value="2"/>
</dbReference>
<dbReference type="SMART" id="SM01043">
    <property type="entry name" value="BTAD"/>
    <property type="match status" value="1"/>
</dbReference>
<dbReference type="SUPFAM" id="SSF46894">
    <property type="entry name" value="C-terminal effector domain of the bipartite response regulators"/>
    <property type="match status" value="2"/>
</dbReference>
<dbReference type="Proteomes" id="UP000660611">
    <property type="component" value="Unassembled WGS sequence"/>
</dbReference>
<dbReference type="Pfam" id="PF03704">
    <property type="entry name" value="BTAD"/>
    <property type="match status" value="1"/>
</dbReference>
<keyword evidence="4" id="KW-0804">Transcription</keyword>
<dbReference type="GO" id="GO:0000160">
    <property type="term" value="P:phosphorelay signal transduction system"/>
    <property type="evidence" value="ECO:0007669"/>
    <property type="project" value="InterPro"/>
</dbReference>
<dbReference type="GO" id="GO:0003677">
    <property type="term" value="F:DNA binding"/>
    <property type="evidence" value="ECO:0007669"/>
    <property type="project" value="UniProtKB-UniRule"/>
</dbReference>
<evidence type="ECO:0000256" key="1">
    <source>
        <dbReference type="ARBA" id="ARBA00005820"/>
    </source>
</evidence>
<keyword evidence="10" id="KW-1185">Reference proteome</keyword>
<keyword evidence="2" id="KW-0805">Transcription regulation</keyword>
<reference evidence="9" key="1">
    <citation type="submission" date="2021-01" db="EMBL/GenBank/DDBJ databases">
        <title>Whole genome shotgun sequence of Dactylosporangium siamense NBRC 106093.</title>
        <authorList>
            <person name="Komaki H."/>
            <person name="Tamura T."/>
        </authorList>
    </citation>
    <scope>NUCLEOTIDE SEQUENCE</scope>
    <source>
        <strain evidence="9">NBRC 106093</strain>
    </source>
</reference>
<dbReference type="PROSITE" id="PS51755">
    <property type="entry name" value="OMPR_PHOB"/>
    <property type="match status" value="1"/>
</dbReference>
<dbReference type="Pfam" id="PF13191">
    <property type="entry name" value="AAA_16"/>
    <property type="match status" value="1"/>
</dbReference>
<evidence type="ECO:0000256" key="5">
    <source>
        <dbReference type="PROSITE-ProRule" id="PRU01091"/>
    </source>
</evidence>
<dbReference type="InterPro" id="IPR027417">
    <property type="entry name" value="P-loop_NTPase"/>
</dbReference>
<dbReference type="InterPro" id="IPR036388">
    <property type="entry name" value="WH-like_DNA-bd_sf"/>
</dbReference>
<evidence type="ECO:0000256" key="2">
    <source>
        <dbReference type="ARBA" id="ARBA00023015"/>
    </source>
</evidence>
<dbReference type="RefSeq" id="WP_203844753.1">
    <property type="nucleotide sequence ID" value="NZ_BAAAVW010000002.1"/>
</dbReference>
<dbReference type="InterPro" id="IPR011990">
    <property type="entry name" value="TPR-like_helical_dom_sf"/>
</dbReference>
<comment type="caution">
    <text evidence="9">The sequence shown here is derived from an EMBL/GenBank/DDBJ whole genome shotgun (WGS) entry which is preliminary data.</text>
</comment>
<feature type="domain" description="HTH luxR-type" evidence="7">
    <location>
        <begin position="1180"/>
        <end position="1241"/>
    </location>
</feature>
<comment type="similarity">
    <text evidence="1">Belongs to the AfsR/DnrI/RedD regulatory family.</text>
</comment>
<dbReference type="Gene3D" id="1.10.10.10">
    <property type="entry name" value="Winged helix-like DNA-binding domain superfamily/Winged helix DNA-binding domain"/>
    <property type="match status" value="2"/>
</dbReference>
<dbReference type="InterPro" id="IPR000792">
    <property type="entry name" value="Tscrpt_reg_LuxR_C"/>
</dbReference>
<dbReference type="InterPro" id="IPR051677">
    <property type="entry name" value="AfsR-DnrI-RedD_regulator"/>
</dbReference>
<feature type="compositionally biased region" description="Basic and acidic residues" evidence="6">
    <location>
        <begin position="274"/>
        <end position="302"/>
    </location>
</feature>
<evidence type="ECO:0000259" key="7">
    <source>
        <dbReference type="PROSITE" id="PS50043"/>
    </source>
</evidence>